<reference evidence="2" key="1">
    <citation type="submission" date="2019-12" db="EMBL/GenBank/DDBJ databases">
        <title>Genome sequencing and annotation of Brassica cretica.</title>
        <authorList>
            <person name="Studholme D.J."/>
            <person name="Sarris P.F."/>
        </authorList>
    </citation>
    <scope>NUCLEOTIDE SEQUENCE</scope>
    <source>
        <strain evidence="2">PFS-001/15</strain>
        <tissue evidence="2">Leaf</tissue>
    </source>
</reference>
<accession>A0A8S9FSQ5</accession>
<sequence length="98" mass="11093">MEERHGGDSADRREILRRKGVHASSSLVKLKQIGSPAKNFDCRSESLICESEEEVFNMNLLGFHGRTKRSEEDDACRSKSVNCTPSPNNRIRPGYRIT</sequence>
<gene>
    <name evidence="2" type="ORF">F2Q68_00022162</name>
</gene>
<feature type="region of interest" description="Disordered" evidence="1">
    <location>
        <begin position="77"/>
        <end position="98"/>
    </location>
</feature>
<dbReference type="EMBL" id="QGKW02002228">
    <property type="protein sequence ID" value="KAF2536171.1"/>
    <property type="molecule type" value="Genomic_DNA"/>
</dbReference>
<comment type="caution">
    <text evidence="2">The sequence shown here is derived from an EMBL/GenBank/DDBJ whole genome shotgun (WGS) entry which is preliminary data.</text>
</comment>
<name>A0A8S9FSQ5_BRACR</name>
<evidence type="ECO:0000256" key="1">
    <source>
        <dbReference type="SAM" id="MobiDB-lite"/>
    </source>
</evidence>
<organism evidence="2 3">
    <name type="scientific">Brassica cretica</name>
    <name type="common">Mustard</name>
    <dbReference type="NCBI Taxonomy" id="69181"/>
    <lineage>
        <taxon>Eukaryota</taxon>
        <taxon>Viridiplantae</taxon>
        <taxon>Streptophyta</taxon>
        <taxon>Embryophyta</taxon>
        <taxon>Tracheophyta</taxon>
        <taxon>Spermatophyta</taxon>
        <taxon>Magnoliopsida</taxon>
        <taxon>eudicotyledons</taxon>
        <taxon>Gunneridae</taxon>
        <taxon>Pentapetalae</taxon>
        <taxon>rosids</taxon>
        <taxon>malvids</taxon>
        <taxon>Brassicales</taxon>
        <taxon>Brassicaceae</taxon>
        <taxon>Brassiceae</taxon>
        <taxon>Brassica</taxon>
    </lineage>
</organism>
<evidence type="ECO:0000313" key="3">
    <source>
        <dbReference type="Proteomes" id="UP000712281"/>
    </source>
</evidence>
<feature type="compositionally biased region" description="Polar residues" evidence="1">
    <location>
        <begin position="79"/>
        <end position="89"/>
    </location>
</feature>
<evidence type="ECO:0000313" key="2">
    <source>
        <dbReference type="EMBL" id="KAF2536171.1"/>
    </source>
</evidence>
<protein>
    <submittedName>
        <fullName evidence="2">Uncharacterized protein</fullName>
    </submittedName>
</protein>
<dbReference type="Proteomes" id="UP000712281">
    <property type="component" value="Unassembled WGS sequence"/>
</dbReference>
<dbReference type="AlphaFoldDB" id="A0A8S9FSQ5"/>
<proteinExistence type="predicted"/>